<proteinExistence type="predicted"/>
<keyword evidence="1" id="KW-0812">Transmembrane</keyword>
<evidence type="ECO:0000313" key="2">
    <source>
        <dbReference type="EMBL" id="KAG2198420.1"/>
    </source>
</evidence>
<dbReference type="EMBL" id="JAEPRD010000111">
    <property type="protein sequence ID" value="KAG2198420.1"/>
    <property type="molecule type" value="Genomic_DNA"/>
</dbReference>
<protein>
    <submittedName>
        <fullName evidence="2">Uncharacterized protein</fullName>
    </submittedName>
</protein>
<keyword evidence="1" id="KW-1133">Transmembrane helix</keyword>
<comment type="caution">
    <text evidence="2">The sequence shown here is derived from an EMBL/GenBank/DDBJ whole genome shotgun (WGS) entry which is preliminary data.</text>
</comment>
<accession>A0A8H7QV91</accession>
<organism evidence="2 3">
    <name type="scientific">Mucor saturninus</name>
    <dbReference type="NCBI Taxonomy" id="64648"/>
    <lineage>
        <taxon>Eukaryota</taxon>
        <taxon>Fungi</taxon>
        <taxon>Fungi incertae sedis</taxon>
        <taxon>Mucoromycota</taxon>
        <taxon>Mucoromycotina</taxon>
        <taxon>Mucoromycetes</taxon>
        <taxon>Mucorales</taxon>
        <taxon>Mucorineae</taxon>
        <taxon>Mucoraceae</taxon>
        <taxon>Mucor</taxon>
    </lineage>
</organism>
<reference evidence="2" key="1">
    <citation type="submission" date="2020-12" db="EMBL/GenBank/DDBJ databases">
        <title>Metabolic potential, ecology and presence of endohyphal bacteria is reflected in genomic diversity of Mucoromycotina.</title>
        <authorList>
            <person name="Muszewska A."/>
            <person name="Okrasinska A."/>
            <person name="Steczkiewicz K."/>
            <person name="Drgas O."/>
            <person name="Orlowska M."/>
            <person name="Perlinska-Lenart U."/>
            <person name="Aleksandrzak-Piekarczyk T."/>
            <person name="Szatraj K."/>
            <person name="Zielenkiewicz U."/>
            <person name="Pilsyk S."/>
            <person name="Malc E."/>
            <person name="Mieczkowski P."/>
            <person name="Kruszewska J.S."/>
            <person name="Biernat P."/>
            <person name="Pawlowska J."/>
        </authorList>
    </citation>
    <scope>NUCLEOTIDE SEQUENCE</scope>
    <source>
        <strain evidence="2">WA0000017839</strain>
    </source>
</reference>
<name>A0A8H7QV91_9FUNG</name>
<dbReference type="Proteomes" id="UP000603453">
    <property type="component" value="Unassembled WGS sequence"/>
</dbReference>
<gene>
    <name evidence="2" type="ORF">INT47_008997</name>
</gene>
<dbReference type="OrthoDB" id="2269470at2759"/>
<keyword evidence="3" id="KW-1185">Reference proteome</keyword>
<sequence length="56" mass="6240">MSKIGKALAVSFGALAGGAGGFYVLEMYKIKSKEKRLAMLLDKKKEYENLQREESL</sequence>
<evidence type="ECO:0000256" key="1">
    <source>
        <dbReference type="SAM" id="Phobius"/>
    </source>
</evidence>
<keyword evidence="1" id="KW-0472">Membrane</keyword>
<feature type="transmembrane region" description="Helical" evidence="1">
    <location>
        <begin position="6"/>
        <end position="25"/>
    </location>
</feature>
<evidence type="ECO:0000313" key="3">
    <source>
        <dbReference type="Proteomes" id="UP000603453"/>
    </source>
</evidence>
<dbReference type="AlphaFoldDB" id="A0A8H7QV91"/>